<reference evidence="1 2" key="1">
    <citation type="journal article" date="2016" name="Nat. Commun.">
        <title>Thousands of microbial genomes shed light on interconnected biogeochemical processes in an aquifer system.</title>
        <authorList>
            <person name="Anantharaman K."/>
            <person name="Brown C.T."/>
            <person name="Hug L.A."/>
            <person name="Sharon I."/>
            <person name="Castelle C.J."/>
            <person name="Probst A.J."/>
            <person name="Thomas B.C."/>
            <person name="Singh A."/>
            <person name="Wilkins M.J."/>
            <person name="Karaoz U."/>
            <person name="Brodie E.L."/>
            <person name="Williams K.H."/>
            <person name="Hubbard S.S."/>
            <person name="Banfield J.F."/>
        </authorList>
    </citation>
    <scope>NUCLEOTIDE SEQUENCE [LARGE SCALE GENOMIC DNA]</scope>
</reference>
<proteinExistence type="predicted"/>
<dbReference type="Gene3D" id="2.60.120.260">
    <property type="entry name" value="Galactose-binding domain-like"/>
    <property type="match status" value="1"/>
</dbReference>
<evidence type="ECO:0000313" key="1">
    <source>
        <dbReference type="EMBL" id="OGL47893.1"/>
    </source>
</evidence>
<dbReference type="AlphaFoldDB" id="A0A1F7S236"/>
<name>A0A1F7S236_9BACT</name>
<comment type="caution">
    <text evidence="1">The sequence shown here is derived from an EMBL/GenBank/DDBJ whole genome shotgun (WGS) entry which is preliminary data.</text>
</comment>
<evidence type="ECO:0008006" key="3">
    <source>
        <dbReference type="Google" id="ProtNLM"/>
    </source>
</evidence>
<dbReference type="SUPFAM" id="SSF49785">
    <property type="entry name" value="Galactose-binding domain-like"/>
    <property type="match status" value="1"/>
</dbReference>
<dbReference type="EMBL" id="MGDD01000050">
    <property type="protein sequence ID" value="OGL47893.1"/>
    <property type="molecule type" value="Genomic_DNA"/>
</dbReference>
<evidence type="ECO:0000313" key="2">
    <source>
        <dbReference type="Proteomes" id="UP000179266"/>
    </source>
</evidence>
<protein>
    <recommendedName>
        <fullName evidence="3">CBM6 domain-containing protein</fullName>
    </recommendedName>
</protein>
<dbReference type="InterPro" id="IPR008979">
    <property type="entry name" value="Galactose-bd-like_sf"/>
</dbReference>
<sequence>MKQLLFFVIGIFLNLNFCFSVCAQVTYHEEPVSLAIPALVLCTGIENVMPVGETSEFNNDAQRIFVWFQYKKLNAKEKIPISAYWIKDKKTIFESTSWVEENEGIRWFSLEHYSYRNNPGLWHVEILLIDTIILGMDFHIIAPDSPESNKIFPSIETEPDIDVIQTDTIKETVNPASEIEPPESKVKIEISASDYYRGNLKKHHPLYSNLTVSSFEVPSWAEYDLSVPFSGVYELWCLYSSGESRPTKIYFDGLLLVTNGLSETTGGWYKETLKWFKVAETDISQGSHVLRIDNSGNIPCLQSFLFLLKPSDPE</sequence>
<gene>
    <name evidence="1" type="ORF">A2161_00105</name>
</gene>
<organism evidence="1 2">
    <name type="scientific">Candidatus Schekmanbacteria bacterium RBG_13_48_7</name>
    <dbReference type="NCBI Taxonomy" id="1817878"/>
    <lineage>
        <taxon>Bacteria</taxon>
        <taxon>Candidatus Schekmaniibacteriota</taxon>
    </lineage>
</organism>
<accession>A0A1F7S236</accession>
<dbReference type="Proteomes" id="UP000179266">
    <property type="component" value="Unassembled WGS sequence"/>
</dbReference>